<keyword evidence="4" id="KW-1185">Reference proteome</keyword>
<sequence length="215" mass="23571">MEKKGVVFNDVESHEENGLVKNSKIIQNITNFSNESSSSIGKNSDLSENLMEKSCDDDEEVQSSYNKGALDAMDALEQVLPIRRGISSFYNGKSKSFTILSDASSSSSSIKAIAKPDNAYTRKRRNQLSCSLHWDKTRTSCLKTSNGISKRPTGLTRTTTLALGLAMANPQSLKIYFDSKPSEFSPWKSFSLADLQQQCASVAKTCSNSTLNLNS</sequence>
<comment type="caution">
    <text evidence="3">The sequence shown here is derived from an EMBL/GenBank/DDBJ whole genome shotgun (WGS) entry which is preliminary data.</text>
</comment>
<dbReference type="PANTHER" id="PTHR33172">
    <property type="entry name" value="OS08G0516900 PROTEIN"/>
    <property type="match status" value="1"/>
</dbReference>
<evidence type="ECO:0000256" key="1">
    <source>
        <dbReference type="ARBA" id="ARBA00004123"/>
    </source>
</evidence>
<evidence type="ECO:0000313" key="3">
    <source>
        <dbReference type="EMBL" id="KAL3633562.1"/>
    </source>
</evidence>
<name>A0ABD3CVS1_9LAMI</name>
<dbReference type="PANTHER" id="PTHR33172:SF37">
    <property type="entry name" value="PROTEIN OXIDATIVE STRESS 3 LIKE 1"/>
    <property type="match status" value="1"/>
</dbReference>
<dbReference type="InterPro" id="IPR051992">
    <property type="entry name" value="OxStress_Response_Reg"/>
</dbReference>
<organism evidence="3 4">
    <name type="scientific">Castilleja foliolosa</name>
    <dbReference type="NCBI Taxonomy" id="1961234"/>
    <lineage>
        <taxon>Eukaryota</taxon>
        <taxon>Viridiplantae</taxon>
        <taxon>Streptophyta</taxon>
        <taxon>Embryophyta</taxon>
        <taxon>Tracheophyta</taxon>
        <taxon>Spermatophyta</taxon>
        <taxon>Magnoliopsida</taxon>
        <taxon>eudicotyledons</taxon>
        <taxon>Gunneridae</taxon>
        <taxon>Pentapetalae</taxon>
        <taxon>asterids</taxon>
        <taxon>lamiids</taxon>
        <taxon>Lamiales</taxon>
        <taxon>Orobanchaceae</taxon>
        <taxon>Pedicularideae</taxon>
        <taxon>Castillejinae</taxon>
        <taxon>Castilleja</taxon>
    </lineage>
</organism>
<protein>
    <submittedName>
        <fullName evidence="3">Uncharacterized protein</fullName>
    </submittedName>
</protein>
<evidence type="ECO:0000313" key="4">
    <source>
        <dbReference type="Proteomes" id="UP001632038"/>
    </source>
</evidence>
<dbReference type="EMBL" id="JAVIJP010000029">
    <property type="protein sequence ID" value="KAL3633562.1"/>
    <property type="molecule type" value="Genomic_DNA"/>
</dbReference>
<reference evidence="4" key="1">
    <citation type="journal article" date="2024" name="IScience">
        <title>Strigolactones Initiate the Formation of Haustorium-like Structures in Castilleja.</title>
        <authorList>
            <person name="Buerger M."/>
            <person name="Peterson D."/>
            <person name="Chory J."/>
        </authorList>
    </citation>
    <scope>NUCLEOTIDE SEQUENCE [LARGE SCALE GENOMIC DNA]</scope>
</reference>
<gene>
    <name evidence="3" type="ORF">CASFOL_022324</name>
</gene>
<dbReference type="GO" id="GO:0006950">
    <property type="term" value="P:response to stress"/>
    <property type="evidence" value="ECO:0007669"/>
    <property type="project" value="UniProtKB-ARBA"/>
</dbReference>
<proteinExistence type="predicted"/>
<evidence type="ECO:0000256" key="2">
    <source>
        <dbReference type="ARBA" id="ARBA00023242"/>
    </source>
</evidence>
<comment type="subcellular location">
    <subcellularLocation>
        <location evidence="1">Nucleus</location>
    </subcellularLocation>
</comment>
<dbReference type="AlphaFoldDB" id="A0ABD3CVS1"/>
<dbReference type="Proteomes" id="UP001632038">
    <property type="component" value="Unassembled WGS sequence"/>
</dbReference>
<accession>A0ABD3CVS1</accession>
<keyword evidence="2" id="KW-0539">Nucleus</keyword>
<dbReference type="GO" id="GO:0005634">
    <property type="term" value="C:nucleus"/>
    <property type="evidence" value="ECO:0007669"/>
    <property type="project" value="UniProtKB-SubCell"/>
</dbReference>